<accession>A0AA45BZS0</accession>
<reference evidence="1 2" key="1">
    <citation type="submission" date="2017-04" db="EMBL/GenBank/DDBJ databases">
        <title>Cronobacter sakazakii, ST83 Lineage Isolates.</title>
        <authorList>
            <person name="Chase H."/>
            <person name="Tall B."/>
            <person name="Gopinath G."/>
            <person name="Lehner A."/>
        </authorList>
    </citation>
    <scope>NUCLEOTIDE SEQUENCE [LARGE SCALE GENOMIC DNA]</scope>
    <source>
        <strain evidence="1 2">MOD1_Comp15</strain>
    </source>
</reference>
<sequence length="407" mass="45524">MQNFINFHVLISHSPSCLNRDDMNMQKDAIFGGKRRVRISSQSLKRAFRKSDYYEEHLGQGSIRTRKPALLLNELVSLGGFNDSKKIWLEKSINAIANFSGEESDSEKDDNPEQKKENKKIAVAPWCVEEILFISDIVERLYQEPLTEKEKDSLSKKIEAEKRRKATKDKPKKSESEIRDGFYLDKIKKEISTNLSALQSAIGNAVDIALSGRMATSGLMTNVTGALSVAHAITTHSVQSDLDWFTAVDDLNANGSGHLDTQEFSSGVFYRYACLNIAQLQENLGNASREKALEIAAHLAHLLATEVPGAKQRTFAAFNPADMVLVNFSDFPLSMANAFEQPVKAQEGYIKPSLEAFKNYWERVTKAYGLTGPAAQFNLYDVELPARVQPHESLESLKTWIRQNGEG</sequence>
<dbReference type="EMBL" id="NCTU01000005">
    <property type="protein sequence ID" value="PUW04184.1"/>
    <property type="molecule type" value="Genomic_DNA"/>
</dbReference>
<comment type="caution">
    <text evidence="1">The sequence shown here is derived from an EMBL/GenBank/DDBJ whole genome shotgun (WGS) entry which is preliminary data.</text>
</comment>
<dbReference type="Pfam" id="PF09344">
    <property type="entry name" value="Cas_CT1975"/>
    <property type="match status" value="1"/>
</dbReference>
<proteinExistence type="predicted"/>
<evidence type="ECO:0000313" key="2">
    <source>
        <dbReference type="Proteomes" id="UP000244856"/>
    </source>
</evidence>
<dbReference type="AlphaFoldDB" id="A0AA45BZS0"/>
<dbReference type="RefSeq" id="WP_080321284.1">
    <property type="nucleotide sequence ID" value="NZ_CP078110.1"/>
</dbReference>
<gene>
    <name evidence="1" type="primary">cas7e</name>
    <name evidence="1" type="ORF">B7T07_09885</name>
</gene>
<dbReference type="NCBIfam" id="TIGR01869">
    <property type="entry name" value="casC_Cse4"/>
    <property type="match status" value="1"/>
</dbReference>
<protein>
    <submittedName>
        <fullName evidence="1">Type I-E CRISPR-associated protein Cas7/Cse4/CasC</fullName>
    </submittedName>
</protein>
<name>A0AA45BZS0_CROSK</name>
<evidence type="ECO:0000313" key="1">
    <source>
        <dbReference type="EMBL" id="PUW04184.1"/>
    </source>
</evidence>
<organism evidence="1 2">
    <name type="scientific">Cronobacter sakazakii</name>
    <name type="common">Enterobacter sakazakii</name>
    <dbReference type="NCBI Taxonomy" id="28141"/>
    <lineage>
        <taxon>Bacteria</taxon>
        <taxon>Pseudomonadati</taxon>
        <taxon>Pseudomonadota</taxon>
        <taxon>Gammaproteobacteria</taxon>
        <taxon>Enterobacterales</taxon>
        <taxon>Enterobacteriaceae</taxon>
        <taxon>Cronobacter</taxon>
    </lineage>
</organism>
<dbReference type="Proteomes" id="UP000244856">
    <property type="component" value="Unassembled WGS sequence"/>
</dbReference>
<dbReference type="InterPro" id="IPR010148">
    <property type="entry name" value="CRISPR-assoc_prot_CT1975"/>
</dbReference>